<evidence type="ECO:0000313" key="3">
    <source>
        <dbReference type="EMBL" id="SCE92325.1"/>
    </source>
</evidence>
<evidence type="ECO:0000256" key="1">
    <source>
        <dbReference type="SAM" id="MobiDB-lite"/>
    </source>
</evidence>
<dbReference type="PANTHER" id="PTHR35807">
    <property type="entry name" value="TRANSCRIPTIONAL REGULATOR REDD-RELATED"/>
    <property type="match status" value="1"/>
</dbReference>
<dbReference type="AlphaFoldDB" id="A0A1C4W807"/>
<dbReference type="InterPro" id="IPR051677">
    <property type="entry name" value="AfsR-DnrI-RedD_regulator"/>
</dbReference>
<keyword evidence="2" id="KW-0812">Transmembrane</keyword>
<organism evidence="3 4">
    <name type="scientific">Micromonospora chaiyaphumensis</name>
    <dbReference type="NCBI Taxonomy" id="307119"/>
    <lineage>
        <taxon>Bacteria</taxon>
        <taxon>Bacillati</taxon>
        <taxon>Actinomycetota</taxon>
        <taxon>Actinomycetes</taxon>
        <taxon>Micromonosporales</taxon>
        <taxon>Micromonosporaceae</taxon>
        <taxon>Micromonospora</taxon>
    </lineage>
</organism>
<dbReference type="Gene3D" id="1.10.10.10">
    <property type="entry name" value="Winged helix-like DNA-binding domain superfamily/Winged helix DNA-binding domain"/>
    <property type="match status" value="1"/>
</dbReference>
<feature type="region of interest" description="Disordered" evidence="1">
    <location>
        <begin position="392"/>
        <end position="426"/>
    </location>
</feature>
<dbReference type="Gene3D" id="1.25.40.10">
    <property type="entry name" value="Tetratricopeptide repeat domain"/>
    <property type="match status" value="1"/>
</dbReference>
<keyword evidence="2" id="KW-0472">Membrane</keyword>
<reference evidence="4" key="1">
    <citation type="submission" date="2016-06" db="EMBL/GenBank/DDBJ databases">
        <authorList>
            <person name="Varghese N."/>
            <person name="Submissions Spin"/>
        </authorList>
    </citation>
    <scope>NUCLEOTIDE SEQUENCE [LARGE SCALE GENOMIC DNA]</scope>
    <source>
        <strain evidence="4">DSM 45246</strain>
    </source>
</reference>
<dbReference type="EMBL" id="FMCS01000003">
    <property type="protein sequence ID" value="SCE92325.1"/>
    <property type="molecule type" value="Genomic_DNA"/>
</dbReference>
<feature type="region of interest" description="Disordered" evidence="1">
    <location>
        <begin position="116"/>
        <end position="145"/>
    </location>
</feature>
<evidence type="ECO:0008006" key="5">
    <source>
        <dbReference type="Google" id="ProtNLM"/>
    </source>
</evidence>
<protein>
    <recommendedName>
        <fullName evidence="5">Bacterial transcriptional activator domain-containing protein</fullName>
    </recommendedName>
</protein>
<keyword evidence="2" id="KW-1133">Transmembrane helix</keyword>
<name>A0A1C4W807_9ACTN</name>
<proteinExistence type="predicted"/>
<dbReference type="Proteomes" id="UP000199629">
    <property type="component" value="Unassembled WGS sequence"/>
</dbReference>
<gene>
    <name evidence="3" type="ORF">GA0070214_103312</name>
</gene>
<feature type="transmembrane region" description="Helical" evidence="2">
    <location>
        <begin position="52"/>
        <end position="78"/>
    </location>
</feature>
<sequence length="667" mass="70283">MSWPRRVVSAAFVLTMLVVPPWLLTTLAGPPLPGWPTGAQMRSWIADPLNQHTLTAALTTLAWLVWLGLACTVAVTAARRARARARWLRRLPLPTPWQAAATTVAGAAALNTAHIPTVDTPPPPVSASTGTLHPHDGAADTQTGDGVTVPGGWLPDTTAQQVAAAAALVWLRRRRAYQPGQPSTDDSDLAPLPNTVTAVRTALTDADTQQPPATPATAALPALPTPCVALTGDGAADAARGILLTRLLAAMRDPQDTTRLLITHTALTTLLPDISTDTEIPGLRVVNTVDQAATLISSLINAPPPRGGGAGHPDLLLLTDPPNAPTAAQLATLHHAGATVVMLGAGPPGTTWSIDGHGHTRDEDTGRAGPRLCVLDCTAATDLLAVIAHPAGEREHPVTEPAPPQRQPAETGHARIPRQAGADRRAAAPDIPAVTNPHLQVRVLGRPALLAGGEPVTIRRSAALQVLVLLAVHPEGATTTDLVQAIWPGLPAHTVTGRLYTTLSDLRAAIRTAAGVSVLRHIEDRYHLDPDRVDVDLWRLHAAARNAATALSDHAPAWQMVIDTYTGDLAAGHTWAWIDPPREATRRLVLDAYASAAAAQTDPHHRLRILQDAIRVDPYNQTLHQLAADQLNALGDADAAARLMDGYQRRLQLVGIAASDQPAPTSR</sequence>
<keyword evidence="4" id="KW-1185">Reference proteome</keyword>
<dbReference type="InterPro" id="IPR011990">
    <property type="entry name" value="TPR-like_helical_dom_sf"/>
</dbReference>
<evidence type="ECO:0000256" key="2">
    <source>
        <dbReference type="SAM" id="Phobius"/>
    </source>
</evidence>
<evidence type="ECO:0000313" key="4">
    <source>
        <dbReference type="Proteomes" id="UP000199629"/>
    </source>
</evidence>
<accession>A0A1C4W807</accession>
<dbReference type="InterPro" id="IPR036388">
    <property type="entry name" value="WH-like_DNA-bd_sf"/>
</dbReference>